<evidence type="ECO:0000313" key="3">
    <source>
        <dbReference type="EMBL" id="TNJ39837.1"/>
    </source>
</evidence>
<sequence length="237" mass="25894">MSLSTCRECGGQVSKSAKSCPHCGVPYPATSKRIRFASGIAVFFGILFIGLIFVGSCSSKQDHQPPASKEQTQVDSSKKSAEQDSIQREKEYHETIAAMIPNEFKWLLAYSDPSGNTAYVDLYSLKCVGNAIIHGTGTIEYWALKNFSDDESVNSDLKGVKSALMHYTVQLNYSPDLILWKADIGRFYSESDMKGRIVVELVNPFPASKHGMNAIDAATAGVAVKAGIVNYGWSFID</sequence>
<dbReference type="RefSeq" id="WP_139456140.1">
    <property type="nucleotide sequence ID" value="NZ_VDCH01000003.1"/>
</dbReference>
<accession>A0A5C4S9J2</accession>
<dbReference type="OrthoDB" id="9812349at2"/>
<organism evidence="3 4">
    <name type="scientific">Chlorobaculum thiosulfatiphilum</name>
    <name type="common">Chlorobium limicola f.sp. thiosulfatophilum</name>
    <dbReference type="NCBI Taxonomy" id="115852"/>
    <lineage>
        <taxon>Bacteria</taxon>
        <taxon>Pseudomonadati</taxon>
        <taxon>Chlorobiota</taxon>
        <taxon>Chlorobiia</taxon>
        <taxon>Chlorobiales</taxon>
        <taxon>Chlorobiaceae</taxon>
        <taxon>Chlorobaculum</taxon>
    </lineage>
</organism>
<feature type="transmembrane region" description="Helical" evidence="2">
    <location>
        <begin position="36"/>
        <end position="55"/>
    </location>
</feature>
<feature type="region of interest" description="Disordered" evidence="1">
    <location>
        <begin position="63"/>
        <end position="86"/>
    </location>
</feature>
<evidence type="ECO:0008006" key="5">
    <source>
        <dbReference type="Google" id="ProtNLM"/>
    </source>
</evidence>
<evidence type="ECO:0000256" key="1">
    <source>
        <dbReference type="SAM" id="MobiDB-lite"/>
    </source>
</evidence>
<proteinExistence type="predicted"/>
<dbReference type="Proteomes" id="UP000308271">
    <property type="component" value="Unassembled WGS sequence"/>
</dbReference>
<evidence type="ECO:0000256" key="2">
    <source>
        <dbReference type="SAM" id="Phobius"/>
    </source>
</evidence>
<dbReference type="EMBL" id="VDCH01000003">
    <property type="protein sequence ID" value="TNJ39837.1"/>
    <property type="molecule type" value="Genomic_DNA"/>
</dbReference>
<evidence type="ECO:0000313" key="4">
    <source>
        <dbReference type="Proteomes" id="UP000308271"/>
    </source>
</evidence>
<feature type="compositionally biased region" description="Basic and acidic residues" evidence="1">
    <location>
        <begin position="76"/>
        <end position="86"/>
    </location>
</feature>
<name>A0A5C4S9J2_CHLTI</name>
<comment type="caution">
    <text evidence="3">The sequence shown here is derived from an EMBL/GenBank/DDBJ whole genome shotgun (WGS) entry which is preliminary data.</text>
</comment>
<gene>
    <name evidence="3" type="ORF">FGF66_02585</name>
</gene>
<reference evidence="3 4" key="1">
    <citation type="submission" date="2019-05" db="EMBL/GenBank/DDBJ databases">
        <title>Draft Whole-Genome sequence of the green sulfur bacterium Chlorobaculum thiosulfatiphilum DSM 249.</title>
        <authorList>
            <person name="Meyer T.E."/>
            <person name="Kyndt J.A."/>
        </authorList>
    </citation>
    <scope>NUCLEOTIDE SEQUENCE [LARGE SCALE GENOMIC DNA]</scope>
    <source>
        <strain evidence="3 4">DSM 249</strain>
    </source>
</reference>
<keyword evidence="4" id="KW-1185">Reference proteome</keyword>
<keyword evidence="2" id="KW-0472">Membrane</keyword>
<protein>
    <recommendedName>
        <fullName evidence="5">Zinc ribbon domain-containing protein</fullName>
    </recommendedName>
</protein>
<keyword evidence="2" id="KW-0812">Transmembrane</keyword>
<dbReference type="AlphaFoldDB" id="A0A5C4S9J2"/>
<keyword evidence="2" id="KW-1133">Transmembrane helix</keyword>